<accession>A0A060X2I1</accession>
<sequence length="140" mass="15854">MDQSHTLTSKDSATTTSGVKVCVVKMAGHDHHHLSLCSCDFIRLVWAIVLPRMYLNLVLTLLLFLLAMGVRIWMQRSRKAHLAQDSSPTVAFSHPYCNAEGGGERVPSERFRIDTHTSLLLCTPVTKVSWGNRFWRVPRH</sequence>
<evidence type="ECO:0000256" key="1">
    <source>
        <dbReference type="SAM" id="Phobius"/>
    </source>
</evidence>
<dbReference type="STRING" id="8022.A0A060X2I1"/>
<dbReference type="PaxDb" id="8022-A0A060X2I1"/>
<dbReference type="AlphaFoldDB" id="A0A060X2I1"/>
<feature type="transmembrane region" description="Helical" evidence="1">
    <location>
        <begin position="53"/>
        <end position="74"/>
    </location>
</feature>
<name>A0A060X2I1_ONCMY</name>
<gene>
    <name evidence="2" type="ORF">GSONMT00016977001</name>
</gene>
<proteinExistence type="predicted"/>
<reference evidence="2" key="1">
    <citation type="journal article" date="2014" name="Nat. Commun.">
        <title>The rainbow trout genome provides novel insights into evolution after whole-genome duplication in vertebrates.</title>
        <authorList>
            <person name="Berthelot C."/>
            <person name="Brunet F."/>
            <person name="Chalopin D."/>
            <person name="Juanchich A."/>
            <person name="Bernard M."/>
            <person name="Noel B."/>
            <person name="Bento P."/>
            <person name="Da Silva C."/>
            <person name="Labadie K."/>
            <person name="Alberti A."/>
            <person name="Aury J.M."/>
            <person name="Louis A."/>
            <person name="Dehais P."/>
            <person name="Bardou P."/>
            <person name="Montfort J."/>
            <person name="Klopp C."/>
            <person name="Cabau C."/>
            <person name="Gaspin C."/>
            <person name="Thorgaard G.H."/>
            <person name="Boussaha M."/>
            <person name="Quillet E."/>
            <person name="Guyomard R."/>
            <person name="Galiana D."/>
            <person name="Bobe J."/>
            <person name="Volff J.N."/>
            <person name="Genet C."/>
            <person name="Wincker P."/>
            <person name="Jaillon O."/>
            <person name="Roest Crollius H."/>
            <person name="Guiguen Y."/>
        </authorList>
    </citation>
    <scope>NUCLEOTIDE SEQUENCE [LARGE SCALE GENOMIC DNA]</scope>
</reference>
<keyword evidence="1" id="KW-0472">Membrane</keyword>
<organism evidence="2 3">
    <name type="scientific">Oncorhynchus mykiss</name>
    <name type="common">Rainbow trout</name>
    <name type="synonym">Salmo gairdneri</name>
    <dbReference type="NCBI Taxonomy" id="8022"/>
    <lineage>
        <taxon>Eukaryota</taxon>
        <taxon>Metazoa</taxon>
        <taxon>Chordata</taxon>
        <taxon>Craniata</taxon>
        <taxon>Vertebrata</taxon>
        <taxon>Euteleostomi</taxon>
        <taxon>Actinopterygii</taxon>
        <taxon>Neopterygii</taxon>
        <taxon>Teleostei</taxon>
        <taxon>Protacanthopterygii</taxon>
        <taxon>Salmoniformes</taxon>
        <taxon>Salmonidae</taxon>
        <taxon>Salmoninae</taxon>
        <taxon>Oncorhynchus</taxon>
    </lineage>
</organism>
<evidence type="ECO:0000313" key="2">
    <source>
        <dbReference type="EMBL" id="CDQ71539.1"/>
    </source>
</evidence>
<reference evidence="2" key="2">
    <citation type="submission" date="2014-03" db="EMBL/GenBank/DDBJ databases">
        <authorList>
            <person name="Genoscope - CEA"/>
        </authorList>
    </citation>
    <scope>NUCLEOTIDE SEQUENCE</scope>
</reference>
<evidence type="ECO:0000313" key="3">
    <source>
        <dbReference type="Proteomes" id="UP000193380"/>
    </source>
</evidence>
<protein>
    <submittedName>
        <fullName evidence="2">Uncharacterized protein</fullName>
    </submittedName>
</protein>
<keyword evidence="1" id="KW-0812">Transmembrane</keyword>
<keyword evidence="1" id="KW-1133">Transmembrane helix</keyword>
<dbReference type="EMBL" id="FR904774">
    <property type="protein sequence ID" value="CDQ71539.1"/>
    <property type="molecule type" value="Genomic_DNA"/>
</dbReference>
<dbReference type="Proteomes" id="UP000193380">
    <property type="component" value="Unassembled WGS sequence"/>
</dbReference>